<comment type="caution">
    <text evidence="2">The sequence shown here is derived from an EMBL/GenBank/DDBJ whole genome shotgun (WGS) entry which is preliminary data.</text>
</comment>
<organism evidence="2 3">
    <name type="scientific">Halorubrum persicum</name>
    <dbReference type="NCBI Taxonomy" id="1383844"/>
    <lineage>
        <taxon>Archaea</taxon>
        <taxon>Methanobacteriati</taxon>
        <taxon>Methanobacteriota</taxon>
        <taxon>Stenosarchaea group</taxon>
        <taxon>Halobacteria</taxon>
        <taxon>Halobacteriales</taxon>
        <taxon>Haloferacaceae</taxon>
        <taxon>Halorubrum</taxon>
    </lineage>
</organism>
<dbReference type="InterPro" id="IPR014710">
    <property type="entry name" value="RmlC-like_jellyroll"/>
</dbReference>
<dbReference type="Proteomes" id="UP000222824">
    <property type="component" value="Unassembled WGS sequence"/>
</dbReference>
<gene>
    <name evidence="2" type="ORF">DJ69_14580</name>
</gene>
<dbReference type="RefSeq" id="WP_099256295.1">
    <property type="nucleotide sequence ID" value="NZ_NHOA01000138.1"/>
</dbReference>
<dbReference type="Pfam" id="PF07883">
    <property type="entry name" value="Cupin_2"/>
    <property type="match status" value="1"/>
</dbReference>
<evidence type="ECO:0000313" key="2">
    <source>
        <dbReference type="EMBL" id="PHQ37874.1"/>
    </source>
</evidence>
<evidence type="ECO:0000259" key="1">
    <source>
        <dbReference type="Pfam" id="PF07883"/>
    </source>
</evidence>
<dbReference type="CDD" id="cd02208">
    <property type="entry name" value="cupin_RmlC-like"/>
    <property type="match status" value="1"/>
</dbReference>
<reference evidence="2 3" key="1">
    <citation type="journal article" date="2014" name="Front. Microbiol.">
        <title>Population and genomic analysis of the genus Halorubrum.</title>
        <authorList>
            <person name="Fullmer M.S."/>
            <person name="Soucy S.M."/>
            <person name="Swithers K.S."/>
            <person name="Makkay A.M."/>
            <person name="Wheeler R."/>
            <person name="Ventosa A."/>
            <person name="Gogarten J.P."/>
            <person name="Papke R.T."/>
        </authorList>
    </citation>
    <scope>NUCLEOTIDE SEQUENCE [LARGE SCALE GENOMIC DNA]</scope>
    <source>
        <strain evidence="2 3">C49</strain>
    </source>
</reference>
<dbReference type="OrthoDB" id="190812at2157"/>
<accession>A0A2G1WFU2</accession>
<name>A0A2G1WFU2_9EURY</name>
<dbReference type="InterPro" id="IPR013096">
    <property type="entry name" value="Cupin_2"/>
</dbReference>
<dbReference type="AlphaFoldDB" id="A0A2G1WFU2"/>
<proteinExistence type="predicted"/>
<feature type="domain" description="Cupin type-2" evidence="1">
    <location>
        <begin position="41"/>
        <end position="105"/>
    </location>
</feature>
<dbReference type="EMBL" id="NHOA01000138">
    <property type="protein sequence ID" value="PHQ37874.1"/>
    <property type="molecule type" value="Genomic_DNA"/>
</dbReference>
<sequence>MTADDVGLTDLKSVWENSAGSPLTLFEASDPEAETGSYVIQSGERVPEEGWTSHDGDELSVILEGDVTLVTRDTEYTVSEETLSVIPADVEHYSINETDSPTKLVYTVIGGSEK</sequence>
<keyword evidence="3" id="KW-1185">Reference proteome</keyword>
<evidence type="ECO:0000313" key="3">
    <source>
        <dbReference type="Proteomes" id="UP000222824"/>
    </source>
</evidence>
<dbReference type="Gene3D" id="2.60.120.10">
    <property type="entry name" value="Jelly Rolls"/>
    <property type="match status" value="1"/>
</dbReference>
<dbReference type="SUPFAM" id="SSF51182">
    <property type="entry name" value="RmlC-like cupins"/>
    <property type="match status" value="1"/>
</dbReference>
<dbReference type="InterPro" id="IPR011051">
    <property type="entry name" value="RmlC_Cupin_sf"/>
</dbReference>
<protein>
    <submittedName>
        <fullName evidence="2">Cupin</fullName>
    </submittedName>
</protein>